<dbReference type="EMBL" id="CP050177">
    <property type="protein sequence ID" value="QIQ00946.1"/>
    <property type="molecule type" value="Genomic_DNA"/>
</dbReference>
<evidence type="ECO:0000259" key="1">
    <source>
        <dbReference type="PROSITE" id="PS51725"/>
    </source>
</evidence>
<dbReference type="RefSeq" id="WP_167022059.1">
    <property type="nucleotide sequence ID" value="NZ_CP050177.1"/>
</dbReference>
<dbReference type="Proteomes" id="UP000501179">
    <property type="component" value="Chromosome"/>
</dbReference>
<dbReference type="GO" id="GO:0004497">
    <property type="term" value="F:monooxygenase activity"/>
    <property type="evidence" value="ECO:0007669"/>
    <property type="project" value="UniProtKB-KW"/>
</dbReference>
<dbReference type="PROSITE" id="PS51725">
    <property type="entry name" value="ABM"/>
    <property type="match status" value="1"/>
</dbReference>
<feature type="domain" description="ABM" evidence="1">
    <location>
        <begin position="2"/>
        <end position="96"/>
    </location>
</feature>
<organism evidence="2 3">
    <name type="scientific">Streptomyces liangshanensis</name>
    <dbReference type="NCBI Taxonomy" id="2717324"/>
    <lineage>
        <taxon>Bacteria</taxon>
        <taxon>Bacillati</taxon>
        <taxon>Actinomycetota</taxon>
        <taxon>Actinomycetes</taxon>
        <taxon>Kitasatosporales</taxon>
        <taxon>Streptomycetaceae</taxon>
        <taxon>Streptomyces</taxon>
    </lineage>
</organism>
<dbReference type="InterPro" id="IPR007138">
    <property type="entry name" value="ABM_dom"/>
</dbReference>
<dbReference type="Gene3D" id="3.30.70.100">
    <property type="match status" value="1"/>
</dbReference>
<dbReference type="SUPFAM" id="SSF54909">
    <property type="entry name" value="Dimeric alpha+beta barrel"/>
    <property type="match status" value="1"/>
</dbReference>
<accession>A0A6G9GS95</accession>
<keyword evidence="2" id="KW-0560">Oxidoreductase</keyword>
<keyword evidence="2" id="KW-0503">Monooxygenase</keyword>
<evidence type="ECO:0000313" key="2">
    <source>
        <dbReference type="EMBL" id="QIQ00946.1"/>
    </source>
</evidence>
<proteinExistence type="predicted"/>
<name>A0A6G9GS95_9ACTN</name>
<keyword evidence="3" id="KW-1185">Reference proteome</keyword>
<dbReference type="InterPro" id="IPR011008">
    <property type="entry name" value="Dimeric_a/b-barrel"/>
</dbReference>
<protein>
    <submittedName>
        <fullName evidence="2">Antibiotic biosynthesis monooxygenase</fullName>
    </submittedName>
</protein>
<gene>
    <name evidence="2" type="ORF">HA039_00315</name>
</gene>
<sequence length="101" mass="11540">MITEIVIIQVKDGHAEAFAAAYREARELLVTTRGCLSAKMLWGVESPSRFIGVNEWESKEAHLENFRGDTERYARYRGILMEHISEAEPLVVEHYVDVMDG</sequence>
<evidence type="ECO:0000313" key="3">
    <source>
        <dbReference type="Proteomes" id="UP000501179"/>
    </source>
</evidence>
<dbReference type="AlphaFoldDB" id="A0A6G9GS95"/>
<dbReference type="KEGG" id="slia:HA039_00315"/>
<reference evidence="2 3" key="1">
    <citation type="submission" date="2020-03" db="EMBL/GenBank/DDBJ databases">
        <title>A novel species.</title>
        <authorList>
            <person name="Gao J."/>
        </authorList>
    </citation>
    <scope>NUCLEOTIDE SEQUENCE [LARGE SCALE GENOMIC DNA]</scope>
    <source>
        <strain evidence="2 3">QMT-12</strain>
    </source>
</reference>
<dbReference type="Pfam" id="PF03992">
    <property type="entry name" value="ABM"/>
    <property type="match status" value="1"/>
</dbReference>